<dbReference type="RefSeq" id="WP_311705036.1">
    <property type="nucleotide sequence ID" value="NZ_JAVREL010000007.1"/>
</dbReference>
<dbReference type="PROSITE" id="PS50932">
    <property type="entry name" value="HTH_LACI_2"/>
    <property type="match status" value="1"/>
</dbReference>
<evidence type="ECO:0000259" key="6">
    <source>
        <dbReference type="PROSITE" id="PS50943"/>
    </source>
</evidence>
<evidence type="ECO:0000256" key="4">
    <source>
        <dbReference type="SAM" id="MobiDB-lite"/>
    </source>
</evidence>
<evidence type="ECO:0000313" key="8">
    <source>
        <dbReference type="Proteomes" id="UP001183246"/>
    </source>
</evidence>
<dbReference type="PROSITE" id="PS00356">
    <property type="entry name" value="HTH_LACI_1"/>
    <property type="match status" value="1"/>
</dbReference>
<dbReference type="InterPro" id="IPR028082">
    <property type="entry name" value="Peripla_BP_I"/>
</dbReference>
<dbReference type="GO" id="GO:0003677">
    <property type="term" value="F:DNA binding"/>
    <property type="evidence" value="ECO:0007669"/>
    <property type="project" value="UniProtKB-KW"/>
</dbReference>
<dbReference type="SUPFAM" id="SSF47413">
    <property type="entry name" value="lambda repressor-like DNA-binding domains"/>
    <property type="match status" value="1"/>
</dbReference>
<dbReference type="InterPro" id="IPR000843">
    <property type="entry name" value="HTH_LacI"/>
</dbReference>
<evidence type="ECO:0000256" key="2">
    <source>
        <dbReference type="ARBA" id="ARBA00023125"/>
    </source>
</evidence>
<dbReference type="SUPFAM" id="SSF53822">
    <property type="entry name" value="Periplasmic binding protein-like I"/>
    <property type="match status" value="1"/>
</dbReference>
<keyword evidence="2 7" id="KW-0238">DNA-binding</keyword>
<dbReference type="PANTHER" id="PTHR30146">
    <property type="entry name" value="LACI-RELATED TRANSCRIPTIONAL REPRESSOR"/>
    <property type="match status" value="1"/>
</dbReference>
<dbReference type="Gene3D" id="3.40.50.2300">
    <property type="match status" value="2"/>
</dbReference>
<keyword evidence="1" id="KW-0805">Transcription regulation</keyword>
<dbReference type="CDD" id="cd01392">
    <property type="entry name" value="HTH_LacI"/>
    <property type="match status" value="1"/>
</dbReference>
<dbReference type="SMART" id="SM00354">
    <property type="entry name" value="HTH_LACI"/>
    <property type="match status" value="1"/>
</dbReference>
<feature type="region of interest" description="Disordered" evidence="4">
    <location>
        <begin position="309"/>
        <end position="333"/>
    </location>
</feature>
<evidence type="ECO:0000256" key="1">
    <source>
        <dbReference type="ARBA" id="ARBA00023015"/>
    </source>
</evidence>
<dbReference type="PROSITE" id="PS50943">
    <property type="entry name" value="HTH_CROC1"/>
    <property type="match status" value="1"/>
</dbReference>
<keyword evidence="3" id="KW-0804">Transcription</keyword>
<dbReference type="PANTHER" id="PTHR30146:SF153">
    <property type="entry name" value="LACTOSE OPERON REPRESSOR"/>
    <property type="match status" value="1"/>
</dbReference>
<feature type="domain" description="HTH cro/C1-type" evidence="6">
    <location>
        <begin position="1"/>
        <end position="31"/>
    </location>
</feature>
<evidence type="ECO:0000313" key="7">
    <source>
        <dbReference type="EMBL" id="MDT0343915.1"/>
    </source>
</evidence>
<feature type="domain" description="HTH lacI-type" evidence="5">
    <location>
        <begin position="1"/>
        <end position="55"/>
    </location>
</feature>
<reference evidence="8" key="1">
    <citation type="submission" date="2023-07" db="EMBL/GenBank/DDBJ databases">
        <title>30 novel species of actinomycetes from the DSMZ collection.</title>
        <authorList>
            <person name="Nouioui I."/>
        </authorList>
    </citation>
    <scope>NUCLEOTIDE SEQUENCE [LARGE SCALE GENOMIC DNA]</scope>
    <source>
        <strain evidence="8">DSM 44938</strain>
    </source>
</reference>
<proteinExistence type="predicted"/>
<dbReference type="InterPro" id="IPR010982">
    <property type="entry name" value="Lambda_DNA-bd_dom_sf"/>
</dbReference>
<sequence>MTIGDVARAAGVSRSTVSYALSGKRSISDETRQRIQEAITRLGFTPHAGAQALATAQTKVIGLMLRFHDDEFAPAMLQYVLPLSDTAREMGYDVLMVTDADGAEALRRITKSGKVDGLILLDVAHNDPRLEPLRAAGKPGVLVGLPQDTDGLDILDLDFAAAARMLVDHLQGLGHREIILVTPPLEVFKRGISYSWRFRDAAIERARELGLVLHAHYGESRQPAVGETLNAVLDEHTSATAMIVHNDGSVAALPMVLHERGVRVPEDLSVTSLYSQEFGRTFSLPYTAVETSPRELGRLAVRQLVDRIRDGDGPGPHRVRFLPPTLTDRGSTT</sequence>
<accession>A0ABU2MQU8</accession>
<evidence type="ECO:0000256" key="3">
    <source>
        <dbReference type="ARBA" id="ARBA00023163"/>
    </source>
</evidence>
<dbReference type="Proteomes" id="UP001183246">
    <property type="component" value="Unassembled WGS sequence"/>
</dbReference>
<dbReference type="EMBL" id="JAVREL010000007">
    <property type="protein sequence ID" value="MDT0343915.1"/>
    <property type="molecule type" value="Genomic_DNA"/>
</dbReference>
<organism evidence="7 8">
    <name type="scientific">Streptomyces litchfieldiae</name>
    <dbReference type="NCBI Taxonomy" id="3075543"/>
    <lineage>
        <taxon>Bacteria</taxon>
        <taxon>Bacillati</taxon>
        <taxon>Actinomycetota</taxon>
        <taxon>Actinomycetes</taxon>
        <taxon>Kitasatosporales</taxon>
        <taxon>Streptomycetaceae</taxon>
        <taxon>Streptomyces</taxon>
    </lineage>
</organism>
<comment type="caution">
    <text evidence="7">The sequence shown here is derived from an EMBL/GenBank/DDBJ whole genome shotgun (WGS) entry which is preliminary data.</text>
</comment>
<dbReference type="Gene3D" id="1.10.260.40">
    <property type="entry name" value="lambda repressor-like DNA-binding domains"/>
    <property type="match status" value="1"/>
</dbReference>
<protein>
    <submittedName>
        <fullName evidence="7">LacI family DNA-binding transcriptional regulator</fullName>
    </submittedName>
</protein>
<evidence type="ECO:0000259" key="5">
    <source>
        <dbReference type="PROSITE" id="PS50932"/>
    </source>
</evidence>
<gene>
    <name evidence="7" type="ORF">RM590_15010</name>
</gene>
<dbReference type="Pfam" id="PF13377">
    <property type="entry name" value="Peripla_BP_3"/>
    <property type="match status" value="1"/>
</dbReference>
<dbReference type="Pfam" id="PF00356">
    <property type="entry name" value="LacI"/>
    <property type="match status" value="1"/>
</dbReference>
<dbReference type="CDD" id="cd06267">
    <property type="entry name" value="PBP1_LacI_sugar_binding-like"/>
    <property type="match status" value="1"/>
</dbReference>
<name>A0ABU2MQU8_9ACTN</name>
<dbReference type="InterPro" id="IPR001387">
    <property type="entry name" value="Cro/C1-type_HTH"/>
</dbReference>
<keyword evidence="8" id="KW-1185">Reference proteome</keyword>
<dbReference type="InterPro" id="IPR046335">
    <property type="entry name" value="LacI/GalR-like_sensor"/>
</dbReference>